<protein>
    <submittedName>
        <fullName evidence="2">Uncharacterized protein</fullName>
    </submittedName>
</protein>
<name>A0A1I0MRC9_9BACT</name>
<dbReference type="AlphaFoldDB" id="A0A1I0MRC9"/>
<evidence type="ECO:0000313" key="3">
    <source>
        <dbReference type="Proteomes" id="UP000199437"/>
    </source>
</evidence>
<organism evidence="2 3">
    <name type="scientific">Roseivirga pacifica</name>
    <dbReference type="NCBI Taxonomy" id="1267423"/>
    <lineage>
        <taxon>Bacteria</taxon>
        <taxon>Pseudomonadati</taxon>
        <taxon>Bacteroidota</taxon>
        <taxon>Cytophagia</taxon>
        <taxon>Cytophagales</taxon>
        <taxon>Roseivirgaceae</taxon>
        <taxon>Roseivirga</taxon>
    </lineage>
</organism>
<evidence type="ECO:0000256" key="1">
    <source>
        <dbReference type="SAM" id="SignalP"/>
    </source>
</evidence>
<dbReference type="EMBL" id="FOIR01000001">
    <property type="protein sequence ID" value="SEV90541.1"/>
    <property type="molecule type" value="Genomic_DNA"/>
</dbReference>
<dbReference type="STRING" id="1267423.SAMN05216290_0596"/>
<keyword evidence="1" id="KW-0732">Signal</keyword>
<keyword evidence="3" id="KW-1185">Reference proteome</keyword>
<sequence>MRNTIALMALFVSFSAFAQQPQGTWLMAYVKAKQPIFTMVQEDGSYALADEVPQDSTFLFSPGLMTFSFENNDIVSYSWEGEESWGIKTVRDSIYLYGQLDTLFGVFNEQKIILSSTLDDRPTEYHFDPFDEKKYDEPALLGFGWEASVTDQAFDGQTLRFSLQPNDAPFTYKPIDLGPMKAFEYSLPPSSPEAQDQEYGIVYLFQTKRKVVEGVFYPSQDDTQPPYRRTLKLKR</sequence>
<gene>
    <name evidence="2" type="ORF">SAMN05216290_0596</name>
</gene>
<feature type="signal peptide" evidence="1">
    <location>
        <begin position="1"/>
        <end position="18"/>
    </location>
</feature>
<dbReference type="GeneID" id="99985349"/>
<feature type="chain" id="PRO_5011789747" evidence="1">
    <location>
        <begin position="19"/>
        <end position="235"/>
    </location>
</feature>
<reference evidence="3" key="1">
    <citation type="submission" date="2016-10" db="EMBL/GenBank/DDBJ databases">
        <authorList>
            <person name="Varghese N."/>
            <person name="Submissions S."/>
        </authorList>
    </citation>
    <scope>NUCLEOTIDE SEQUENCE [LARGE SCALE GENOMIC DNA]</scope>
    <source>
        <strain evidence="3">CGMCC 1.12402</strain>
    </source>
</reference>
<dbReference type="OrthoDB" id="980195at2"/>
<dbReference type="Proteomes" id="UP000199437">
    <property type="component" value="Unassembled WGS sequence"/>
</dbReference>
<dbReference type="RefSeq" id="WP_139177372.1">
    <property type="nucleotide sequence ID" value="NZ_FOIR01000001.1"/>
</dbReference>
<proteinExistence type="predicted"/>
<evidence type="ECO:0000313" key="2">
    <source>
        <dbReference type="EMBL" id="SEV90541.1"/>
    </source>
</evidence>
<accession>A0A1I0MRC9</accession>